<organism evidence="1 2">
    <name type="scientific">Adineta steineri</name>
    <dbReference type="NCBI Taxonomy" id="433720"/>
    <lineage>
        <taxon>Eukaryota</taxon>
        <taxon>Metazoa</taxon>
        <taxon>Spiralia</taxon>
        <taxon>Gnathifera</taxon>
        <taxon>Rotifera</taxon>
        <taxon>Eurotatoria</taxon>
        <taxon>Bdelloidea</taxon>
        <taxon>Adinetida</taxon>
        <taxon>Adinetidae</taxon>
        <taxon>Adineta</taxon>
    </lineage>
</organism>
<dbReference type="EMBL" id="CAJOBB010027176">
    <property type="protein sequence ID" value="CAF4421159.1"/>
    <property type="molecule type" value="Genomic_DNA"/>
</dbReference>
<dbReference type="PANTHER" id="PTHR13170:SF16">
    <property type="entry name" value="PROTEIN O-GLCNACASE"/>
    <property type="match status" value="1"/>
</dbReference>
<name>A0A820QDV6_9BILA</name>
<dbReference type="InterPro" id="IPR051822">
    <property type="entry name" value="Glycosyl_Hydrolase_84"/>
</dbReference>
<proteinExistence type="predicted"/>
<protein>
    <submittedName>
        <fullName evidence="1">Uncharacterized protein</fullName>
    </submittedName>
</protein>
<dbReference type="PANTHER" id="PTHR13170">
    <property type="entry name" value="O-GLCNACASE"/>
    <property type="match status" value="1"/>
</dbReference>
<comment type="caution">
    <text evidence="1">The sequence shown here is derived from an EMBL/GenBank/DDBJ whole genome shotgun (WGS) entry which is preliminary data.</text>
</comment>
<feature type="non-terminal residue" evidence="1">
    <location>
        <position position="109"/>
    </location>
</feature>
<dbReference type="AlphaFoldDB" id="A0A820QDV6"/>
<dbReference type="Gene3D" id="1.20.58.240">
    <property type="entry name" value="STAT, domain 1"/>
    <property type="match status" value="1"/>
</dbReference>
<sequence>NYKSNENLNEWRSRALLFHENAKNSGRLLQKMVAIHNRALLYDVYNYIHDINSTMDLCSKYLHWIDNDHKRTSMFMSGDVEPWSIRGGIAGDFLNILPLGDYQSLIKSD</sequence>
<gene>
    <name evidence="1" type="ORF">KXQ929_LOCUS52200</name>
</gene>
<feature type="non-terminal residue" evidence="1">
    <location>
        <position position="1"/>
    </location>
</feature>
<reference evidence="1" key="1">
    <citation type="submission" date="2021-02" db="EMBL/GenBank/DDBJ databases">
        <authorList>
            <person name="Nowell W R."/>
        </authorList>
    </citation>
    <scope>NUCLEOTIDE SEQUENCE</scope>
</reference>
<evidence type="ECO:0000313" key="2">
    <source>
        <dbReference type="Proteomes" id="UP000663868"/>
    </source>
</evidence>
<evidence type="ECO:0000313" key="1">
    <source>
        <dbReference type="EMBL" id="CAF4421159.1"/>
    </source>
</evidence>
<dbReference type="Proteomes" id="UP000663868">
    <property type="component" value="Unassembled WGS sequence"/>
</dbReference>
<accession>A0A820QDV6</accession>